<keyword evidence="3 4" id="KW-0012">Acyltransferase</keyword>
<dbReference type="InterPro" id="IPR016181">
    <property type="entry name" value="Acyl_CoA_acyltransferase"/>
</dbReference>
<comment type="catalytic activity">
    <reaction evidence="4">
        <text>N-terminal L-glutamyl-[protein] + L-leucyl-tRNA(Leu) = N-terminal L-leucyl-L-glutamyl-[protein] + tRNA(Leu) + H(+)</text>
        <dbReference type="Rhea" id="RHEA:50412"/>
        <dbReference type="Rhea" id="RHEA-COMP:9613"/>
        <dbReference type="Rhea" id="RHEA-COMP:9622"/>
        <dbReference type="Rhea" id="RHEA-COMP:12664"/>
        <dbReference type="Rhea" id="RHEA-COMP:12668"/>
        <dbReference type="ChEBI" id="CHEBI:15378"/>
        <dbReference type="ChEBI" id="CHEBI:64721"/>
        <dbReference type="ChEBI" id="CHEBI:78442"/>
        <dbReference type="ChEBI" id="CHEBI:78494"/>
        <dbReference type="ChEBI" id="CHEBI:133041"/>
        <dbReference type="EC" id="2.3.2.29"/>
    </reaction>
</comment>
<organism evidence="7 8">
    <name type="scientific">Crenobacter intestini</name>
    <dbReference type="NCBI Taxonomy" id="2563443"/>
    <lineage>
        <taxon>Bacteria</taxon>
        <taxon>Pseudomonadati</taxon>
        <taxon>Pseudomonadota</taxon>
        <taxon>Betaproteobacteria</taxon>
        <taxon>Neisseriales</taxon>
        <taxon>Neisseriaceae</taxon>
        <taxon>Crenobacter</taxon>
    </lineage>
</organism>
<feature type="domain" description="N-end aminoacyl transferase N-terminal" evidence="5">
    <location>
        <begin position="19"/>
        <end position="89"/>
    </location>
</feature>
<dbReference type="NCBIfam" id="NF002341">
    <property type="entry name" value="PRK01305.1-1"/>
    <property type="match status" value="1"/>
</dbReference>
<keyword evidence="2 4" id="KW-0808">Transferase</keyword>
<evidence type="ECO:0000256" key="1">
    <source>
        <dbReference type="ARBA" id="ARBA00022490"/>
    </source>
</evidence>
<dbReference type="NCBIfam" id="NF002342">
    <property type="entry name" value="PRK01305.1-3"/>
    <property type="match status" value="1"/>
</dbReference>
<dbReference type="EC" id="2.3.2.29" evidence="4"/>
<feature type="domain" description="N-end rule aminoacyl transferase C-terminal" evidence="6">
    <location>
        <begin position="110"/>
        <end position="230"/>
    </location>
</feature>
<dbReference type="GO" id="GO:0008914">
    <property type="term" value="F:leucyl-tRNA--protein transferase activity"/>
    <property type="evidence" value="ECO:0007669"/>
    <property type="project" value="UniProtKB-UniRule"/>
</dbReference>
<dbReference type="Proteomes" id="UP000308891">
    <property type="component" value="Unassembled WGS sequence"/>
</dbReference>
<evidence type="ECO:0000313" key="8">
    <source>
        <dbReference type="Proteomes" id="UP000308891"/>
    </source>
</evidence>
<dbReference type="NCBIfam" id="NF002346">
    <property type="entry name" value="PRK01305.2-3"/>
    <property type="match status" value="1"/>
</dbReference>
<evidence type="ECO:0000256" key="4">
    <source>
        <dbReference type="HAMAP-Rule" id="MF_00689"/>
    </source>
</evidence>
<dbReference type="GO" id="GO:0005737">
    <property type="term" value="C:cytoplasm"/>
    <property type="evidence" value="ECO:0007669"/>
    <property type="project" value="UniProtKB-SubCell"/>
</dbReference>
<comment type="catalytic activity">
    <reaction evidence="4">
        <text>N-terminal L-aspartyl-[protein] + L-leucyl-tRNA(Leu) = N-terminal L-leucyl-L-aspartyl-[protein] + tRNA(Leu) + H(+)</text>
        <dbReference type="Rhea" id="RHEA:50420"/>
        <dbReference type="Rhea" id="RHEA-COMP:9613"/>
        <dbReference type="Rhea" id="RHEA-COMP:9622"/>
        <dbReference type="Rhea" id="RHEA-COMP:12669"/>
        <dbReference type="Rhea" id="RHEA-COMP:12674"/>
        <dbReference type="ChEBI" id="CHEBI:15378"/>
        <dbReference type="ChEBI" id="CHEBI:64720"/>
        <dbReference type="ChEBI" id="CHEBI:78442"/>
        <dbReference type="ChEBI" id="CHEBI:78494"/>
        <dbReference type="ChEBI" id="CHEBI:133042"/>
        <dbReference type="EC" id="2.3.2.29"/>
    </reaction>
</comment>
<reference evidence="7 8" key="1">
    <citation type="submission" date="2019-04" db="EMBL/GenBank/DDBJ databases">
        <title>Crenobacter sp. nov.</title>
        <authorList>
            <person name="Shi S."/>
        </authorList>
    </citation>
    <scope>NUCLEOTIDE SEQUENCE [LARGE SCALE GENOMIC DNA]</scope>
    <source>
        <strain evidence="7 8">GY 70310</strain>
    </source>
</reference>
<keyword evidence="8" id="KW-1185">Reference proteome</keyword>
<comment type="caution">
    <text evidence="7">The sequence shown here is derived from an EMBL/GenBank/DDBJ whole genome shotgun (WGS) entry which is preliminary data.</text>
</comment>
<dbReference type="OrthoDB" id="9782022at2"/>
<gene>
    <name evidence="4" type="primary">bpt</name>
    <name evidence="7" type="ORF">E5K04_08210</name>
</gene>
<dbReference type="GO" id="GO:0004057">
    <property type="term" value="F:arginyl-tRNA--protein transferase activity"/>
    <property type="evidence" value="ECO:0007669"/>
    <property type="project" value="InterPro"/>
</dbReference>
<protein>
    <recommendedName>
        <fullName evidence="4">Aspartate/glutamate leucyltransferase</fullName>
        <ecNumber evidence="4">2.3.2.29</ecNumber>
    </recommendedName>
</protein>
<dbReference type="InterPro" id="IPR007471">
    <property type="entry name" value="N-end_Aminoacyl_Trfase_N"/>
</dbReference>
<dbReference type="RefSeq" id="WP_136552879.1">
    <property type="nucleotide sequence ID" value="NZ_STGJ01000008.1"/>
</dbReference>
<dbReference type="InterPro" id="IPR017138">
    <property type="entry name" value="Asp_Glu_LeuTrfase"/>
</dbReference>
<dbReference type="GO" id="GO:0071596">
    <property type="term" value="P:ubiquitin-dependent protein catabolic process via the N-end rule pathway"/>
    <property type="evidence" value="ECO:0007669"/>
    <property type="project" value="InterPro"/>
</dbReference>
<proteinExistence type="inferred from homology"/>
<dbReference type="EMBL" id="STGJ01000008">
    <property type="protein sequence ID" value="TIC83070.1"/>
    <property type="molecule type" value="Genomic_DNA"/>
</dbReference>
<dbReference type="Pfam" id="PF04376">
    <property type="entry name" value="ATE_N"/>
    <property type="match status" value="1"/>
</dbReference>
<dbReference type="InterPro" id="IPR007472">
    <property type="entry name" value="N-end_Aminoacyl_Trfase_C"/>
</dbReference>
<comment type="function">
    <text evidence="4">Functions in the N-end rule pathway of protein degradation where it conjugates Leu from its aminoacyl-tRNA to the N-termini of proteins containing an N-terminal aspartate or glutamate.</text>
</comment>
<comment type="similarity">
    <text evidence="4">Belongs to the R-transferase family. Bpt subfamily.</text>
</comment>
<evidence type="ECO:0000256" key="2">
    <source>
        <dbReference type="ARBA" id="ARBA00022679"/>
    </source>
</evidence>
<dbReference type="PIRSF" id="PIRSF037208">
    <property type="entry name" value="ATE_pro_prd"/>
    <property type="match status" value="1"/>
</dbReference>
<accession>A0A4T0UVI3</accession>
<dbReference type="PANTHER" id="PTHR21367">
    <property type="entry name" value="ARGININE-TRNA-PROTEIN TRANSFERASE 1"/>
    <property type="match status" value="1"/>
</dbReference>
<dbReference type="Pfam" id="PF04377">
    <property type="entry name" value="ATE_C"/>
    <property type="match status" value="1"/>
</dbReference>
<dbReference type="SUPFAM" id="SSF55729">
    <property type="entry name" value="Acyl-CoA N-acyltransferases (Nat)"/>
    <property type="match status" value="1"/>
</dbReference>
<keyword evidence="1 4" id="KW-0963">Cytoplasm</keyword>
<evidence type="ECO:0000256" key="3">
    <source>
        <dbReference type="ARBA" id="ARBA00023315"/>
    </source>
</evidence>
<evidence type="ECO:0000259" key="6">
    <source>
        <dbReference type="Pfam" id="PF04377"/>
    </source>
</evidence>
<dbReference type="InterPro" id="IPR030700">
    <property type="entry name" value="N-end_Aminoacyl_Trfase"/>
</dbReference>
<dbReference type="PANTHER" id="PTHR21367:SF1">
    <property type="entry name" value="ARGINYL-TRNA--PROTEIN TRANSFERASE 1"/>
    <property type="match status" value="1"/>
</dbReference>
<dbReference type="AlphaFoldDB" id="A0A4T0UVI3"/>
<sequence length="238" mass="27310">MSHRDAASSVVHFYATAPYPCSYLDGREARSQVAIPVEAIDAALYSQLVRMGFRRSGYYTYRPFCEGCEACVPVRLRAAQFAPDRAQRRTWLHHQGLAVRVLPLAFDARHFELYRRYQRARHPGGGMSEDGSQQYSEFILKSRVDSVLVEFSEGDVVRMVSLVDRLEDGLSAVYTFYDPDVPGASYGNYSVMWQARWARELGLPFLYLGYWIGECRKMVYKSRFKPLERLADGAWAPF</sequence>
<name>A0A4T0UVI3_9NEIS</name>
<comment type="subcellular location">
    <subcellularLocation>
        <location evidence="4">Cytoplasm</location>
    </subcellularLocation>
</comment>
<evidence type="ECO:0000259" key="5">
    <source>
        <dbReference type="Pfam" id="PF04376"/>
    </source>
</evidence>
<evidence type="ECO:0000313" key="7">
    <source>
        <dbReference type="EMBL" id="TIC83070.1"/>
    </source>
</evidence>
<dbReference type="HAMAP" id="MF_00689">
    <property type="entry name" value="Bpt"/>
    <property type="match status" value="1"/>
</dbReference>